<organism evidence="2 3">
    <name type="scientific">Halopolyspora algeriensis</name>
    <dbReference type="NCBI Taxonomy" id="1500506"/>
    <lineage>
        <taxon>Bacteria</taxon>
        <taxon>Bacillati</taxon>
        <taxon>Actinomycetota</taxon>
        <taxon>Actinomycetes</taxon>
        <taxon>Actinomycetes incertae sedis</taxon>
        <taxon>Halopolyspora</taxon>
    </lineage>
</organism>
<dbReference type="RefSeq" id="WP_257233724.1">
    <property type="nucleotide sequence ID" value="NZ_QPJC01000009.1"/>
</dbReference>
<evidence type="ECO:0000313" key="3">
    <source>
        <dbReference type="Proteomes" id="UP000253495"/>
    </source>
</evidence>
<accession>A0A368VHY4</accession>
<protein>
    <submittedName>
        <fullName evidence="2">Uncharacterized protein</fullName>
    </submittedName>
</protein>
<evidence type="ECO:0000256" key="1">
    <source>
        <dbReference type="SAM" id="Coils"/>
    </source>
</evidence>
<dbReference type="AlphaFoldDB" id="A0A368VHY4"/>
<evidence type="ECO:0000313" key="2">
    <source>
        <dbReference type="EMBL" id="RCW41026.1"/>
    </source>
</evidence>
<dbReference type="EMBL" id="QPJC01000009">
    <property type="protein sequence ID" value="RCW41026.1"/>
    <property type="molecule type" value="Genomic_DNA"/>
</dbReference>
<proteinExistence type="predicted"/>
<name>A0A368VHY4_9ACTN</name>
<comment type="caution">
    <text evidence="2">The sequence shown here is derived from an EMBL/GenBank/DDBJ whole genome shotgun (WGS) entry which is preliminary data.</text>
</comment>
<keyword evidence="3" id="KW-1185">Reference proteome</keyword>
<reference evidence="2 3" key="1">
    <citation type="submission" date="2018-07" db="EMBL/GenBank/DDBJ databases">
        <title>Genomic Encyclopedia of Type Strains, Phase III (KMG-III): the genomes of soil and plant-associated and newly described type strains.</title>
        <authorList>
            <person name="Whitman W."/>
        </authorList>
    </citation>
    <scope>NUCLEOTIDE SEQUENCE [LARGE SCALE GENOMIC DNA]</scope>
    <source>
        <strain evidence="2 3">CECT 8575</strain>
    </source>
</reference>
<gene>
    <name evidence="2" type="ORF">DFQ14_109103</name>
</gene>
<sequence length="40" mass="4576">MTHFDDSRAARRTRHAAIRAEIAQEEAEAAEAEVEEIHRT</sequence>
<keyword evidence="1" id="KW-0175">Coiled coil</keyword>
<dbReference type="Proteomes" id="UP000253495">
    <property type="component" value="Unassembled WGS sequence"/>
</dbReference>
<feature type="coiled-coil region" evidence="1">
    <location>
        <begin position="13"/>
        <end position="40"/>
    </location>
</feature>